<comment type="caution">
    <text evidence="1">The sequence shown here is derived from an EMBL/GenBank/DDBJ whole genome shotgun (WGS) entry which is preliminary data.</text>
</comment>
<protein>
    <submittedName>
        <fullName evidence="1">734_t:CDS:1</fullName>
    </submittedName>
</protein>
<accession>A0ACA9NHF8</accession>
<sequence length="64" mass="7470">SGIEYGKEAYNISSMLYTLKAAKTDDKIRVKKNIYKAFLYLSFMSAPVQIWSRKGYIRVKENKN</sequence>
<name>A0ACA9NHF8_9GLOM</name>
<dbReference type="EMBL" id="CAJVPU010015115">
    <property type="protein sequence ID" value="CAG8644585.1"/>
    <property type="molecule type" value="Genomic_DNA"/>
</dbReference>
<organism evidence="1 2">
    <name type="scientific">Dentiscutata heterogama</name>
    <dbReference type="NCBI Taxonomy" id="1316150"/>
    <lineage>
        <taxon>Eukaryota</taxon>
        <taxon>Fungi</taxon>
        <taxon>Fungi incertae sedis</taxon>
        <taxon>Mucoromycota</taxon>
        <taxon>Glomeromycotina</taxon>
        <taxon>Glomeromycetes</taxon>
        <taxon>Diversisporales</taxon>
        <taxon>Gigasporaceae</taxon>
        <taxon>Dentiscutata</taxon>
    </lineage>
</organism>
<evidence type="ECO:0000313" key="1">
    <source>
        <dbReference type="EMBL" id="CAG8644585.1"/>
    </source>
</evidence>
<gene>
    <name evidence="1" type="ORF">DHETER_LOCUS9001</name>
</gene>
<keyword evidence="2" id="KW-1185">Reference proteome</keyword>
<evidence type="ECO:0000313" key="2">
    <source>
        <dbReference type="Proteomes" id="UP000789702"/>
    </source>
</evidence>
<dbReference type="Proteomes" id="UP000789702">
    <property type="component" value="Unassembled WGS sequence"/>
</dbReference>
<proteinExistence type="predicted"/>
<reference evidence="1" key="1">
    <citation type="submission" date="2021-06" db="EMBL/GenBank/DDBJ databases">
        <authorList>
            <person name="Kallberg Y."/>
            <person name="Tangrot J."/>
            <person name="Rosling A."/>
        </authorList>
    </citation>
    <scope>NUCLEOTIDE SEQUENCE</scope>
    <source>
        <strain evidence="1">IL203A</strain>
    </source>
</reference>
<feature type="non-terminal residue" evidence="1">
    <location>
        <position position="1"/>
    </location>
</feature>